<proteinExistence type="predicted"/>
<reference evidence="2" key="1">
    <citation type="journal article" date="2022" name="bioRxiv">
        <title>Sequencing and chromosome-scale assembly of the giantPleurodeles waltlgenome.</title>
        <authorList>
            <person name="Brown T."/>
            <person name="Elewa A."/>
            <person name="Iarovenko S."/>
            <person name="Subramanian E."/>
            <person name="Araus A.J."/>
            <person name="Petzold A."/>
            <person name="Susuki M."/>
            <person name="Suzuki K.-i.T."/>
            <person name="Hayashi T."/>
            <person name="Toyoda A."/>
            <person name="Oliveira C."/>
            <person name="Osipova E."/>
            <person name="Leigh N.D."/>
            <person name="Simon A."/>
            <person name="Yun M.H."/>
        </authorList>
    </citation>
    <scope>NUCLEOTIDE SEQUENCE</scope>
    <source>
        <strain evidence="2">20211129_DDA</strain>
        <tissue evidence="2">Liver</tissue>
    </source>
</reference>
<dbReference type="EMBL" id="JANPWB010000016">
    <property type="protein sequence ID" value="KAJ1084453.1"/>
    <property type="molecule type" value="Genomic_DNA"/>
</dbReference>
<keyword evidence="3" id="KW-1185">Reference proteome</keyword>
<evidence type="ECO:0000313" key="3">
    <source>
        <dbReference type="Proteomes" id="UP001066276"/>
    </source>
</evidence>
<feature type="compositionally biased region" description="Low complexity" evidence="1">
    <location>
        <begin position="300"/>
        <end position="311"/>
    </location>
</feature>
<evidence type="ECO:0000313" key="2">
    <source>
        <dbReference type="EMBL" id="KAJ1084453.1"/>
    </source>
</evidence>
<feature type="region of interest" description="Disordered" evidence="1">
    <location>
        <begin position="241"/>
        <end position="311"/>
    </location>
</feature>
<gene>
    <name evidence="2" type="ORF">NDU88_004600</name>
</gene>
<feature type="compositionally biased region" description="Polar residues" evidence="1">
    <location>
        <begin position="280"/>
        <end position="291"/>
    </location>
</feature>
<protein>
    <submittedName>
        <fullName evidence="2">Uncharacterized protein</fullName>
    </submittedName>
</protein>
<organism evidence="2 3">
    <name type="scientific">Pleurodeles waltl</name>
    <name type="common">Iberian ribbed newt</name>
    <dbReference type="NCBI Taxonomy" id="8319"/>
    <lineage>
        <taxon>Eukaryota</taxon>
        <taxon>Metazoa</taxon>
        <taxon>Chordata</taxon>
        <taxon>Craniata</taxon>
        <taxon>Vertebrata</taxon>
        <taxon>Euteleostomi</taxon>
        <taxon>Amphibia</taxon>
        <taxon>Batrachia</taxon>
        <taxon>Caudata</taxon>
        <taxon>Salamandroidea</taxon>
        <taxon>Salamandridae</taxon>
        <taxon>Pleurodelinae</taxon>
        <taxon>Pleurodeles</taxon>
    </lineage>
</organism>
<name>A0AAV7L567_PLEWA</name>
<accession>A0AAV7L567</accession>
<dbReference type="AlphaFoldDB" id="A0AAV7L567"/>
<feature type="compositionally biased region" description="Polar residues" evidence="1">
    <location>
        <begin position="255"/>
        <end position="269"/>
    </location>
</feature>
<dbReference type="Proteomes" id="UP001066276">
    <property type="component" value="Chromosome 12"/>
</dbReference>
<evidence type="ECO:0000256" key="1">
    <source>
        <dbReference type="SAM" id="MobiDB-lite"/>
    </source>
</evidence>
<comment type="caution">
    <text evidence="2">The sequence shown here is derived from an EMBL/GenBank/DDBJ whole genome shotgun (WGS) entry which is preliminary data.</text>
</comment>
<sequence length="372" mass="38811">MTGGGQSAWITREAARGGGSVQGHVMIRARAAHTCDSRSGRDVLSVHLSDETSKQGAAAWTLREGAVDLVSPRPSQAPQAGPARCPSPLEIAMSDCSSEGAFGSRAFTPVVACGPVSPVAGPLPHTAPVIPVPRLFLWPPAPRPHPRPGVGQASRLSTHLLPASRLQHRLMAGGARLFTAHWFFSRGGPVPGATGAQKGLVTLLWALCARASSQPAAAYRRDRQGWLAFLLFFFCPRGAAPPSTRPGANSPPWGTATSTRQDPGSSQPLESKLPVRGRRGSSSPATATSQGLCGISHAGPPRQSSLASSPPLLSGALDPGISTVVRSVMGGPGLCRHPGRQVGLVFCWRADTAAQRSTDHRVPCWPGNPQEQ</sequence>